<name>A0CED9_PARTE</name>
<dbReference type="GO" id="GO:0000151">
    <property type="term" value="C:ubiquitin ligase complex"/>
    <property type="evidence" value="ECO:0000318"/>
    <property type="project" value="GO_Central"/>
</dbReference>
<dbReference type="OMA" id="FEQGECT"/>
<organism evidence="4 5">
    <name type="scientific">Paramecium tetraurelia</name>
    <dbReference type="NCBI Taxonomy" id="5888"/>
    <lineage>
        <taxon>Eukaryota</taxon>
        <taxon>Sar</taxon>
        <taxon>Alveolata</taxon>
        <taxon>Ciliophora</taxon>
        <taxon>Intramacronucleata</taxon>
        <taxon>Oligohymenophorea</taxon>
        <taxon>Peniculida</taxon>
        <taxon>Parameciidae</taxon>
        <taxon>Paramecium</taxon>
    </lineage>
</organism>
<dbReference type="RefSeq" id="XP_001436553.1">
    <property type="nucleotide sequence ID" value="XM_001436516.1"/>
</dbReference>
<gene>
    <name evidence="4" type="ORF">GSPATT00037593001</name>
</gene>
<proteinExistence type="predicted"/>
<dbReference type="GO" id="GO:0031624">
    <property type="term" value="F:ubiquitin conjugating enzyme binding"/>
    <property type="evidence" value="ECO:0000318"/>
    <property type="project" value="GO_Central"/>
</dbReference>
<keyword evidence="1" id="KW-0862">Zinc</keyword>
<evidence type="ECO:0000313" key="5">
    <source>
        <dbReference type="Proteomes" id="UP000000600"/>
    </source>
</evidence>
<dbReference type="AlphaFoldDB" id="A0CED9"/>
<dbReference type="InterPro" id="IPR001841">
    <property type="entry name" value="Znf_RING"/>
</dbReference>
<dbReference type="SUPFAM" id="SSF57850">
    <property type="entry name" value="RING/U-box"/>
    <property type="match status" value="3"/>
</dbReference>
<feature type="domain" description="RING-type" evidence="3">
    <location>
        <begin position="305"/>
        <end position="342"/>
    </location>
</feature>
<reference evidence="4 5" key="1">
    <citation type="journal article" date="2006" name="Nature">
        <title>Global trends of whole-genome duplications revealed by the ciliate Paramecium tetraurelia.</title>
        <authorList>
            <consortium name="Genoscope"/>
            <person name="Aury J.-M."/>
            <person name="Jaillon O."/>
            <person name="Duret L."/>
            <person name="Noel B."/>
            <person name="Jubin C."/>
            <person name="Porcel B.M."/>
            <person name="Segurens B."/>
            <person name="Daubin V."/>
            <person name="Anthouard V."/>
            <person name="Aiach N."/>
            <person name="Arnaiz O."/>
            <person name="Billaut A."/>
            <person name="Beisson J."/>
            <person name="Blanc I."/>
            <person name="Bouhouche K."/>
            <person name="Camara F."/>
            <person name="Duharcourt S."/>
            <person name="Guigo R."/>
            <person name="Gogendeau D."/>
            <person name="Katinka M."/>
            <person name="Keller A.-M."/>
            <person name="Kissmehl R."/>
            <person name="Klotz C."/>
            <person name="Koll F."/>
            <person name="Le Moue A."/>
            <person name="Lepere C."/>
            <person name="Malinsky S."/>
            <person name="Nowacki M."/>
            <person name="Nowak J.K."/>
            <person name="Plattner H."/>
            <person name="Poulain J."/>
            <person name="Ruiz F."/>
            <person name="Serrano V."/>
            <person name="Zagulski M."/>
            <person name="Dessen P."/>
            <person name="Betermier M."/>
            <person name="Weissenbach J."/>
            <person name="Scarpelli C."/>
            <person name="Schachter V."/>
            <person name="Sperling L."/>
            <person name="Meyer E."/>
            <person name="Cohen J."/>
            <person name="Wincker P."/>
        </authorList>
    </citation>
    <scope>NUCLEOTIDE SEQUENCE [LARGE SCALE GENOMIC DNA]</scope>
    <source>
        <strain evidence="4 5">Stock d4-2</strain>
    </source>
</reference>
<dbReference type="Proteomes" id="UP000000600">
    <property type="component" value="Unassembled WGS sequence"/>
</dbReference>
<dbReference type="KEGG" id="ptm:GSPATT00037593001"/>
<evidence type="ECO:0000256" key="2">
    <source>
        <dbReference type="SAM" id="Coils"/>
    </source>
</evidence>
<dbReference type="GO" id="GO:0006511">
    <property type="term" value="P:ubiquitin-dependent protein catabolic process"/>
    <property type="evidence" value="ECO:0000318"/>
    <property type="project" value="GO_Central"/>
</dbReference>
<protein>
    <recommendedName>
        <fullName evidence="3">RING-type domain-containing protein</fullName>
    </recommendedName>
</protein>
<feature type="domain" description="RING-type" evidence="3">
    <location>
        <begin position="383"/>
        <end position="433"/>
    </location>
</feature>
<dbReference type="HOGENOM" id="CLU_447973_0_0_1"/>
<dbReference type="PROSITE" id="PS50089">
    <property type="entry name" value="ZF_RING_2"/>
    <property type="match status" value="2"/>
</dbReference>
<keyword evidence="5" id="KW-1185">Reference proteome</keyword>
<keyword evidence="2" id="KW-0175">Coiled coil</keyword>
<dbReference type="GO" id="GO:0061630">
    <property type="term" value="F:ubiquitin protein ligase activity"/>
    <property type="evidence" value="ECO:0000318"/>
    <property type="project" value="GO_Central"/>
</dbReference>
<dbReference type="GeneID" id="5022338"/>
<keyword evidence="1" id="KW-0479">Metal-binding</keyword>
<evidence type="ECO:0000313" key="4">
    <source>
        <dbReference type="EMBL" id="CAK69156.1"/>
    </source>
</evidence>
<evidence type="ECO:0000256" key="1">
    <source>
        <dbReference type="PROSITE-ProRule" id="PRU00175"/>
    </source>
</evidence>
<feature type="coiled-coil region" evidence="2">
    <location>
        <begin position="455"/>
        <end position="487"/>
    </location>
</feature>
<evidence type="ECO:0000259" key="3">
    <source>
        <dbReference type="PROSITE" id="PS50089"/>
    </source>
</evidence>
<dbReference type="OrthoDB" id="10009520at2759"/>
<dbReference type="EMBL" id="CT868065">
    <property type="protein sequence ID" value="CAK69156.1"/>
    <property type="molecule type" value="Genomic_DNA"/>
</dbReference>
<dbReference type="InParanoid" id="A0CED9"/>
<sequence>MKLGIYEVGFIPPAAKRQFYELQPYSQLQYLGKNLLSAFFIALLDYFIAQNKSQSMETLAKPKRIYTKGDNLKIAQQIYNLRIGNISMKEFFIFLKNIDINNQKGQQLLEEFCELQELRVSVTNNKITIESIARLFSISVNLLGQQQLGYTSKQKIFLLLQTDGYYLIKQTSPLIQYIIQAGQPCNICYKKFDNYFINSNCLHINCRKCLVEKIKKGNPNSNNQVVQCSCSCKEKILIKDAESYLNEELKIEALRQQKDQQLNLQKSQQFTNDKSKGYGYTTEVLDKNQKPVQQNKPIEQIEQQCNYCYQPSSKELFVNKQCSHRFCTDCFKQRITSKGQKCVVEGCEIIIDDLLFQQRVQLEDDITRIQKVVQTQKQQLGKCTKCNNETQISRLYKDKRCKHYTCFPCIHVHVEMQIQKQPNTYNFTCPSCDNIYGVDFDTFYEQQQLSQLEERMKYEELFQQEKEEREERELKEFQALKQQQEKQIIPDKVIQYPSRFINYKQLQQVDQDEKSVNSQSGNDQVSQSTQEQKIQKDFKQFEQGECTMCFTSFSEYNLRQEIDCTKHKIGVCCSVKFLQCPQCEQKKVNTSMIRIKPKLMLQTFVQKLEFMGQSGIYNSSMIKYNNVNADDQTRLNSRANLGQSQIKSSQRNSTMDTQIFRSQAPQSKEVGVYGGWIQILSGQINQRMSL</sequence>
<dbReference type="SMART" id="SM00184">
    <property type="entry name" value="RING"/>
    <property type="match status" value="3"/>
</dbReference>
<keyword evidence="1" id="KW-0863">Zinc-finger</keyword>
<dbReference type="GO" id="GO:0008270">
    <property type="term" value="F:zinc ion binding"/>
    <property type="evidence" value="ECO:0007669"/>
    <property type="project" value="UniProtKB-KW"/>
</dbReference>
<dbReference type="GO" id="GO:0005737">
    <property type="term" value="C:cytoplasm"/>
    <property type="evidence" value="ECO:0000318"/>
    <property type="project" value="GO_Central"/>
</dbReference>
<accession>A0CED9</accession>